<evidence type="ECO:0000256" key="8">
    <source>
        <dbReference type="ARBA" id="ARBA00022741"/>
    </source>
</evidence>
<dbReference type="eggNOG" id="COG0617">
    <property type="taxonomic scope" value="Bacteria"/>
</dbReference>
<dbReference type="InterPro" id="IPR038763">
    <property type="entry name" value="DHH_sf"/>
</dbReference>
<evidence type="ECO:0000256" key="10">
    <source>
        <dbReference type="ARBA" id="ARBA00022884"/>
    </source>
</evidence>
<dbReference type="PANTHER" id="PTHR47788:SF1">
    <property type="entry name" value="A-ADDING TRNA NUCLEOTIDYLTRANSFERASE"/>
    <property type="match status" value="1"/>
</dbReference>
<evidence type="ECO:0000313" key="14">
    <source>
        <dbReference type="EMBL" id="ACR80281.1"/>
    </source>
</evidence>
<dbReference type="Gene3D" id="3.10.580.10">
    <property type="entry name" value="CBS-domain"/>
    <property type="match status" value="1"/>
</dbReference>
<dbReference type="PROSITE" id="PS51371">
    <property type="entry name" value="CBS"/>
    <property type="match status" value="2"/>
</dbReference>
<keyword evidence="8" id="KW-0547">Nucleotide-binding</keyword>
<dbReference type="KEGG" id="kol:Kole_1591"/>
<proteinExistence type="inferred from homology"/>
<dbReference type="PANTHER" id="PTHR47788">
    <property type="entry name" value="POLYA POLYMERASE"/>
    <property type="match status" value="1"/>
</dbReference>
<dbReference type="SUPFAM" id="SSF81301">
    <property type="entry name" value="Nucleotidyltransferase"/>
    <property type="match status" value="1"/>
</dbReference>
<dbReference type="InterPro" id="IPR032828">
    <property type="entry name" value="PolyA_RNA-bd"/>
</dbReference>
<evidence type="ECO:0000256" key="3">
    <source>
        <dbReference type="ARBA" id="ARBA00022555"/>
    </source>
</evidence>
<organism evidence="14 15">
    <name type="scientific">Kosmotoga olearia (strain ATCC BAA-1733 / DSM 21960 / TBF 19.5.1)</name>
    <dbReference type="NCBI Taxonomy" id="521045"/>
    <lineage>
        <taxon>Bacteria</taxon>
        <taxon>Thermotogati</taxon>
        <taxon>Thermotogota</taxon>
        <taxon>Thermotogae</taxon>
        <taxon>Kosmotogales</taxon>
        <taxon>Kosmotogaceae</taxon>
        <taxon>Kosmotoga</taxon>
    </lineage>
</organism>
<dbReference type="InterPro" id="IPR052390">
    <property type="entry name" value="tRNA_nt/polyA_polymerase"/>
</dbReference>
<dbReference type="GO" id="GO:0016779">
    <property type="term" value="F:nucleotidyltransferase activity"/>
    <property type="evidence" value="ECO:0007669"/>
    <property type="project" value="UniProtKB-KW"/>
</dbReference>
<dbReference type="Gene3D" id="3.90.1640.10">
    <property type="entry name" value="inorganic pyrophosphatase (n-terminal core)"/>
    <property type="match status" value="1"/>
</dbReference>
<evidence type="ECO:0000313" key="15">
    <source>
        <dbReference type="Proteomes" id="UP000002382"/>
    </source>
</evidence>
<dbReference type="HOGENOM" id="CLU_015961_5_0_0"/>
<keyword evidence="10 12" id="KW-0694">RNA-binding</keyword>
<keyword evidence="6" id="KW-0548">Nucleotidyltransferase</keyword>
<evidence type="ECO:0000256" key="1">
    <source>
        <dbReference type="ARBA" id="ARBA00001946"/>
    </source>
</evidence>
<dbReference type="GO" id="GO:0000166">
    <property type="term" value="F:nucleotide binding"/>
    <property type="evidence" value="ECO:0007669"/>
    <property type="project" value="UniProtKB-KW"/>
</dbReference>
<dbReference type="EMBL" id="CP001634">
    <property type="protein sequence ID" value="ACR80281.1"/>
    <property type="molecule type" value="Genomic_DNA"/>
</dbReference>
<accession>C5CF12</accession>
<dbReference type="Pfam" id="PF01368">
    <property type="entry name" value="DHH"/>
    <property type="match status" value="1"/>
</dbReference>
<evidence type="ECO:0000256" key="5">
    <source>
        <dbReference type="ARBA" id="ARBA00022694"/>
    </source>
</evidence>
<dbReference type="SMART" id="SM00116">
    <property type="entry name" value="CBS"/>
    <property type="match status" value="2"/>
</dbReference>
<dbReference type="RefSeq" id="WP_015868926.1">
    <property type="nucleotide sequence ID" value="NC_012785.1"/>
</dbReference>
<dbReference type="GO" id="GO:0000049">
    <property type="term" value="F:tRNA binding"/>
    <property type="evidence" value="ECO:0007669"/>
    <property type="project" value="UniProtKB-KW"/>
</dbReference>
<dbReference type="Gene3D" id="3.30.460.10">
    <property type="entry name" value="Beta Polymerase, domain 2"/>
    <property type="match status" value="1"/>
</dbReference>
<evidence type="ECO:0000259" key="13">
    <source>
        <dbReference type="PROSITE" id="PS51371"/>
    </source>
</evidence>
<keyword evidence="7" id="KW-0479">Metal-binding</keyword>
<keyword evidence="5" id="KW-0819">tRNA processing</keyword>
<evidence type="ECO:0000256" key="2">
    <source>
        <dbReference type="ARBA" id="ARBA00007265"/>
    </source>
</evidence>
<dbReference type="Pfam" id="PF01743">
    <property type="entry name" value="PolyA_pol"/>
    <property type="match status" value="1"/>
</dbReference>
<evidence type="ECO:0000256" key="6">
    <source>
        <dbReference type="ARBA" id="ARBA00022695"/>
    </source>
</evidence>
<comment type="cofactor">
    <cofactor evidence="1">
        <name>Mg(2+)</name>
        <dbReference type="ChEBI" id="CHEBI:18420"/>
    </cofactor>
</comment>
<feature type="domain" description="CBS" evidence="13">
    <location>
        <begin position="311"/>
        <end position="367"/>
    </location>
</feature>
<keyword evidence="3" id="KW-0820">tRNA-binding</keyword>
<dbReference type="OrthoDB" id="9805698at2"/>
<dbReference type="SUPFAM" id="SSF81891">
    <property type="entry name" value="Poly A polymerase C-terminal region-like"/>
    <property type="match status" value="1"/>
</dbReference>
<dbReference type="eggNOG" id="COG0618">
    <property type="taxonomic scope" value="Bacteria"/>
</dbReference>
<protein>
    <submittedName>
        <fullName evidence="14">CBS domain containing protein</fullName>
    </submittedName>
</protein>
<keyword evidence="9" id="KW-0460">Magnesium</keyword>
<dbReference type="AlphaFoldDB" id="C5CF12"/>
<dbReference type="eggNOG" id="COG2524">
    <property type="taxonomic scope" value="Bacteria"/>
</dbReference>
<dbReference type="SUPFAM" id="SSF64182">
    <property type="entry name" value="DHH phosphoesterases"/>
    <property type="match status" value="1"/>
</dbReference>
<dbReference type="InterPro" id="IPR000644">
    <property type="entry name" value="CBS_dom"/>
</dbReference>
<evidence type="ECO:0000256" key="11">
    <source>
        <dbReference type="PROSITE-ProRule" id="PRU00703"/>
    </source>
</evidence>
<reference evidence="14 15" key="2">
    <citation type="journal article" date="2011" name="J. Bacteriol.">
        <title>Genome Sequence of Kosmotoga olearia Strain TBF 19.5.1, a Thermophilic Bacterium with a Wide Growth Temperature Range, Isolated from the Troll B Oil Platform in the North Sea.</title>
        <authorList>
            <person name="Swithers K.S."/>
            <person name="Dipippo J.L."/>
            <person name="Bruce D.C."/>
            <person name="Detter C."/>
            <person name="Tapia R."/>
            <person name="Han S."/>
            <person name="Goodwin L.A."/>
            <person name="Han J."/>
            <person name="Woyke T."/>
            <person name="Pitluck S."/>
            <person name="Pennacchio L."/>
            <person name="Nolan M."/>
            <person name="Mikhailova N."/>
            <person name="Land M.L."/>
            <person name="Nesbo C.L."/>
            <person name="Gogarten J.P."/>
            <person name="Noll K.M."/>
        </authorList>
    </citation>
    <scope>NUCLEOTIDE SEQUENCE [LARGE SCALE GENOMIC DNA]</scope>
    <source>
        <strain evidence="15">ATCC BAA-1733 / DSM 21960 / TBF 19.5.1</strain>
    </source>
</reference>
<keyword evidence="11" id="KW-0129">CBS domain</keyword>
<dbReference type="Pfam" id="PF00571">
    <property type="entry name" value="CBS"/>
    <property type="match status" value="2"/>
</dbReference>
<dbReference type="STRING" id="521045.Kole_1591"/>
<gene>
    <name evidence="14" type="ordered locus">Kole_1591</name>
</gene>
<dbReference type="InterPro" id="IPR043519">
    <property type="entry name" value="NT_sf"/>
</dbReference>
<evidence type="ECO:0000256" key="4">
    <source>
        <dbReference type="ARBA" id="ARBA00022679"/>
    </source>
</evidence>
<keyword evidence="4 12" id="KW-0808">Transferase</keyword>
<dbReference type="InterPro" id="IPR001667">
    <property type="entry name" value="DDH_dom"/>
</dbReference>
<dbReference type="Pfam" id="PF12627">
    <property type="entry name" value="PolyA_pol_RNAbd"/>
    <property type="match status" value="1"/>
</dbReference>
<evidence type="ECO:0000256" key="7">
    <source>
        <dbReference type="ARBA" id="ARBA00022723"/>
    </source>
</evidence>
<dbReference type="SUPFAM" id="SSF54631">
    <property type="entry name" value="CBS-domain pair"/>
    <property type="match status" value="1"/>
</dbReference>
<dbReference type="CDD" id="cd04595">
    <property type="entry name" value="CBS_pair_DHH_polyA_Pol_assoc"/>
    <property type="match status" value="1"/>
</dbReference>
<dbReference type="InterPro" id="IPR046342">
    <property type="entry name" value="CBS_dom_sf"/>
</dbReference>
<dbReference type="GO" id="GO:0046872">
    <property type="term" value="F:metal ion binding"/>
    <property type="evidence" value="ECO:0007669"/>
    <property type="project" value="UniProtKB-KW"/>
</dbReference>
<feature type="domain" description="CBS" evidence="13">
    <location>
        <begin position="373"/>
        <end position="431"/>
    </location>
</feature>
<dbReference type="Gene3D" id="1.10.3090.10">
    <property type="entry name" value="cca-adding enzyme, domain 2"/>
    <property type="match status" value="1"/>
</dbReference>
<dbReference type="CDD" id="cd05398">
    <property type="entry name" value="NT_ClassII-CCAase"/>
    <property type="match status" value="1"/>
</dbReference>
<dbReference type="GO" id="GO:0008033">
    <property type="term" value="P:tRNA processing"/>
    <property type="evidence" value="ECO:0007669"/>
    <property type="project" value="UniProtKB-KW"/>
</dbReference>
<comment type="similarity">
    <text evidence="2 12">Belongs to the tRNA nucleotidyltransferase/poly(A) polymerase family.</text>
</comment>
<dbReference type="Proteomes" id="UP000002382">
    <property type="component" value="Chromosome"/>
</dbReference>
<keyword evidence="15" id="KW-1185">Reference proteome</keyword>
<evidence type="ECO:0000256" key="12">
    <source>
        <dbReference type="RuleBase" id="RU003953"/>
    </source>
</evidence>
<dbReference type="InterPro" id="IPR002646">
    <property type="entry name" value="PolA_pol_head_dom"/>
</dbReference>
<name>C5CF12_KOSOT</name>
<evidence type="ECO:0000256" key="9">
    <source>
        <dbReference type="ARBA" id="ARBA00022842"/>
    </source>
</evidence>
<sequence>MKIITTHVNPDFDGVASAVAAQRLFPDHQIVFGGKLDEELLDFIEEFSPFLSFRMDEDLTLTSISSLVIVDNSDYDRLPEKLKPFVKEVSTIVYDHHETTATRWEKLYAKDLGACITLITTHLMEAGIKITPAEATLFLTALYRSTLNFTLATTTPQDLKVASWLLESGASFEGVLKYLKVNLSDEQLKLYRKLLETVKKLIVDGVEVGIATVDYSTLPSGIFEIADRIWRFLGYDNLILLIKSGRRVFIIARSRYSEIDFGRIFEDANLLSHPFYTLGYLDNVSLQEVEKKIISSLKENVLEFVRVKDIMSSPVRTVLADMPVSEAARIMANTGHTGLPVIDHGKLVGMIVWKDVQKALKHGLANEKIREIMTTELVTVKPTDSIGEAMRKMVEKGVGRTLVVENGVLTGIVTRSDIMRSRYILKGQQDRFIGFATPITTKVDKLIEERLPRRIQTLLRFLGVVGDELLMPTYLVGGMVRDLLLNIPNYDIDVVVEGDARIFSHTVKRYFDVKIVEHKSFKTSSIFFSDGVRIDVATARTEFYEEPAVLPNVETSTIKKDLYRRDFSINAMAIKLNHEEYGLLLDFFGCRKDLAKGIIRILHNLSFIEDPTRILRAIRFEQRFGFKIEERTLQLLKKAVNDGYLERVTGQRLRDELEKILAEPEPQNAVKRMTKLDILKHLFPGVRHSKELQKHFDRLFTRWETIEKLTNESRKITVMVMLVLENTPEESTDWIISRYGFPKRLPEVLKTSLRILKKLQEMEDWRFSNLYRLMERPSAEIFHFIDAHFDEKKSNILLKYLKALESNKPKVNGGILIQKYGLKEGPEIKMILKELYCARLEGLPESEEEAFVRKLLKEPPEMRGKR</sequence>
<reference evidence="14 15" key="1">
    <citation type="submission" date="2009-06" db="EMBL/GenBank/DDBJ databases">
        <title>Complete sequence of Thermotogales bacterium TBF 19.5.1.</title>
        <authorList>
            <consortium name="US DOE Joint Genome Institute"/>
            <person name="Lucas S."/>
            <person name="Copeland A."/>
            <person name="Lapidus A."/>
            <person name="Glavina del Rio T."/>
            <person name="Tice H."/>
            <person name="Bruce D."/>
            <person name="Goodwin L."/>
            <person name="Pitluck S."/>
            <person name="Chertkov O."/>
            <person name="Brettin T."/>
            <person name="Detter J.C."/>
            <person name="Han C."/>
            <person name="Schmutz J."/>
            <person name="Larimer F."/>
            <person name="Land M."/>
            <person name="Hauser L."/>
            <person name="Kyrpides N."/>
            <person name="Ovchinnikova G."/>
            <person name="Noll K."/>
        </authorList>
    </citation>
    <scope>NUCLEOTIDE SEQUENCE [LARGE SCALE GENOMIC DNA]</scope>
    <source>
        <strain evidence="15">ATCC BAA-1733 / DSM 21960 / TBF 19.5.1</strain>
    </source>
</reference>